<keyword evidence="6" id="KW-1185">Reference proteome</keyword>
<dbReference type="OMA" id="CCRCRSH"/>
<keyword evidence="3" id="KW-0677">Repeat</keyword>
<dbReference type="Proteomes" id="UP000472264">
    <property type="component" value="Chromosome 6"/>
</dbReference>
<dbReference type="PANTHER" id="PTHR16776">
    <property type="entry name" value="EXTRACELLULAR MATRIX PROTEIN 1"/>
    <property type="match status" value="1"/>
</dbReference>
<gene>
    <name evidence="5" type="primary">ecm1</name>
</gene>
<dbReference type="FunCoup" id="A0A665UZE5">
    <property type="interactions" value="949"/>
</dbReference>
<comment type="subcellular location">
    <subcellularLocation>
        <location evidence="1">Secreted</location>
    </subcellularLocation>
</comment>
<dbReference type="Ensembl" id="ENSENLT00000025472.1">
    <property type="protein sequence ID" value="ENSENLP00000024674.1"/>
    <property type="gene ID" value="ENSENLG00000011157.1"/>
</dbReference>
<reference evidence="5" key="1">
    <citation type="submission" date="2021-04" db="EMBL/GenBank/DDBJ databases">
        <authorList>
            <consortium name="Wellcome Sanger Institute Data Sharing"/>
        </authorList>
    </citation>
    <scope>NUCLEOTIDE SEQUENCE [LARGE SCALE GENOMIC DNA]</scope>
</reference>
<evidence type="ECO:0000256" key="1">
    <source>
        <dbReference type="ARBA" id="ARBA00004613"/>
    </source>
</evidence>
<dbReference type="GO" id="GO:0005615">
    <property type="term" value="C:extracellular space"/>
    <property type="evidence" value="ECO:0007669"/>
    <property type="project" value="InterPro"/>
</dbReference>
<dbReference type="InParanoid" id="A0A665UZE5"/>
<dbReference type="GeneID" id="115044998"/>
<feature type="chain" id="PRO_5025668967" description="Extracellular matrix protein 1b" evidence="4">
    <location>
        <begin position="22"/>
        <end position="494"/>
    </location>
</feature>
<organism evidence="5 6">
    <name type="scientific">Echeneis naucrates</name>
    <name type="common">Live sharksucker</name>
    <dbReference type="NCBI Taxonomy" id="173247"/>
    <lineage>
        <taxon>Eukaryota</taxon>
        <taxon>Metazoa</taxon>
        <taxon>Chordata</taxon>
        <taxon>Craniata</taxon>
        <taxon>Vertebrata</taxon>
        <taxon>Euteleostomi</taxon>
        <taxon>Actinopterygii</taxon>
        <taxon>Neopterygii</taxon>
        <taxon>Teleostei</taxon>
        <taxon>Neoteleostei</taxon>
        <taxon>Acanthomorphata</taxon>
        <taxon>Carangaria</taxon>
        <taxon>Carangiformes</taxon>
        <taxon>Echeneidae</taxon>
        <taxon>Echeneis</taxon>
    </lineage>
</organism>
<evidence type="ECO:0000256" key="3">
    <source>
        <dbReference type="ARBA" id="ARBA00022737"/>
    </source>
</evidence>
<protein>
    <recommendedName>
        <fullName evidence="7">Extracellular matrix protein 1b</fullName>
    </recommendedName>
</protein>
<name>A0A665UZE5_ECHNA</name>
<accession>A0A665UZE5</accession>
<dbReference type="Pfam" id="PF05782">
    <property type="entry name" value="ECM1"/>
    <property type="match status" value="2"/>
</dbReference>
<evidence type="ECO:0000313" key="6">
    <source>
        <dbReference type="Proteomes" id="UP000472264"/>
    </source>
</evidence>
<dbReference type="CTD" id="100332249"/>
<evidence type="ECO:0000313" key="5">
    <source>
        <dbReference type="Ensembl" id="ENSENLP00000024674.1"/>
    </source>
</evidence>
<dbReference type="SUPFAM" id="SSF48552">
    <property type="entry name" value="Serum albumin-like"/>
    <property type="match status" value="2"/>
</dbReference>
<dbReference type="InterPro" id="IPR020858">
    <property type="entry name" value="Serum_albumin-like"/>
</dbReference>
<dbReference type="PANTHER" id="PTHR16776:SF3">
    <property type="entry name" value="EXTRACELLULAR MATRIX PROTEIN 1"/>
    <property type="match status" value="1"/>
</dbReference>
<reference evidence="5" key="2">
    <citation type="submission" date="2025-08" db="UniProtKB">
        <authorList>
            <consortium name="Ensembl"/>
        </authorList>
    </citation>
    <scope>IDENTIFICATION</scope>
</reference>
<dbReference type="GO" id="GO:0007165">
    <property type="term" value="P:signal transduction"/>
    <property type="evidence" value="ECO:0007669"/>
    <property type="project" value="InterPro"/>
</dbReference>
<dbReference type="OrthoDB" id="9889855at2759"/>
<dbReference type="InterPro" id="IPR008605">
    <property type="entry name" value="ECM1"/>
</dbReference>
<keyword evidence="4" id="KW-0732">Signal</keyword>
<evidence type="ECO:0008006" key="7">
    <source>
        <dbReference type="Google" id="ProtNLM"/>
    </source>
</evidence>
<keyword evidence="2" id="KW-0964">Secreted</keyword>
<dbReference type="Gene3D" id="1.10.246.10">
    <property type="match status" value="3"/>
</dbReference>
<dbReference type="GO" id="GO:0030500">
    <property type="term" value="P:regulation of bone mineralization"/>
    <property type="evidence" value="ECO:0007669"/>
    <property type="project" value="TreeGrafter"/>
</dbReference>
<proteinExistence type="predicted"/>
<reference evidence="5" key="3">
    <citation type="submission" date="2025-09" db="UniProtKB">
        <authorList>
            <consortium name="Ensembl"/>
        </authorList>
    </citation>
    <scope>IDENTIFICATION</scope>
</reference>
<feature type="signal peptide" evidence="4">
    <location>
        <begin position="1"/>
        <end position="21"/>
    </location>
</feature>
<sequence>MASSWALLSSTVLVLVWLSSASRDESSLEQREVTLGMNDKDMAAPELHILQREMTWEDLFDPSAFIEQAVVNPSKDLDNQWERGQPFRPRSSFNQEYPVQFPLGRPTTDNLQAICLYGDRRPRYSDSYFPGSGYGQQKRMASAVNNAETWFGTCCTRNQTWERDVTLCCATQAWELSVMSFCQDSSSVKDHLYHCCKLQDNDRLNCFNSNAENPNYEPTEEIPLPPLSSPASFYFDPNNCPRAVMSLSGVRGKRRSIARNPLTSQEVDINFPPGRPTADTIESLCATQNQRPRYSVKCLPRAGYELLARQAKTINRMEKGFKQCCRKKKGVLNCAEQKWSEELKRFCSLKTAGQAAFHCCLSNEESESFNCFQNISPDPHYNMTSTTQELSLNKICDTHKIIKKKFPVGFPLKSLVDQCCPLSEQDKTVCSMQKLQEMSGNLCSSGRALPPAVRRCCQAPSQETPQCISKILLNAISKATNVLARKKVKRCPIS</sequence>
<evidence type="ECO:0000256" key="4">
    <source>
        <dbReference type="SAM" id="SignalP"/>
    </source>
</evidence>
<dbReference type="AlphaFoldDB" id="A0A665UZE5"/>
<evidence type="ECO:0000256" key="2">
    <source>
        <dbReference type="ARBA" id="ARBA00022525"/>
    </source>
</evidence>
<dbReference type="RefSeq" id="XP_029360283.1">
    <property type="nucleotide sequence ID" value="XM_029504423.1"/>
</dbReference>